<evidence type="ECO:0000256" key="1">
    <source>
        <dbReference type="ARBA" id="ARBA00007532"/>
    </source>
</evidence>
<dbReference type="AlphaFoldDB" id="A0A7J6V7M1"/>
<feature type="non-terminal residue" evidence="3">
    <location>
        <position position="1"/>
    </location>
</feature>
<protein>
    <submittedName>
        <fullName evidence="3">Dihydrolipoyl dehydrogenase 1 protein</fullName>
    </submittedName>
</protein>
<keyword evidence="4" id="KW-1185">Reference proteome</keyword>
<gene>
    <name evidence="3" type="ORF">FRX31_029646</name>
</gene>
<accession>A0A7J6V7M1</accession>
<evidence type="ECO:0000313" key="4">
    <source>
        <dbReference type="Proteomes" id="UP000554482"/>
    </source>
</evidence>
<sequence length="73" mass="8140">VTFVEALDQLMPGFDPEIGKLAQRILINPRKIDYHTGVFASTITPAKDGKPVSIELIDAKTKELKDTLEVKFQ</sequence>
<dbReference type="Pfam" id="PF00070">
    <property type="entry name" value="Pyr_redox"/>
    <property type="match status" value="1"/>
</dbReference>
<dbReference type="PANTHER" id="PTHR22912">
    <property type="entry name" value="DISULFIDE OXIDOREDUCTASE"/>
    <property type="match status" value="1"/>
</dbReference>
<comment type="caution">
    <text evidence="3">The sequence shown here is derived from an EMBL/GenBank/DDBJ whole genome shotgun (WGS) entry which is preliminary data.</text>
</comment>
<dbReference type="GO" id="GO:0005739">
    <property type="term" value="C:mitochondrion"/>
    <property type="evidence" value="ECO:0007669"/>
    <property type="project" value="TreeGrafter"/>
</dbReference>
<dbReference type="Gene3D" id="3.50.50.60">
    <property type="entry name" value="FAD/NAD(P)-binding domain"/>
    <property type="match status" value="1"/>
</dbReference>
<dbReference type="GO" id="GO:0050660">
    <property type="term" value="F:flavin adenine dinucleotide binding"/>
    <property type="evidence" value="ECO:0007669"/>
    <property type="project" value="TreeGrafter"/>
</dbReference>
<dbReference type="InterPro" id="IPR050151">
    <property type="entry name" value="Class-I_Pyr_Nuc-Dis_Oxidored"/>
</dbReference>
<evidence type="ECO:0000313" key="3">
    <source>
        <dbReference type="EMBL" id="KAF5180767.1"/>
    </source>
</evidence>
<dbReference type="InterPro" id="IPR039648">
    <property type="entry name" value="DHPH_N"/>
</dbReference>
<dbReference type="PANTHER" id="PTHR22912:SF151">
    <property type="entry name" value="DIHYDROLIPOYL DEHYDROGENASE, MITOCHONDRIAL"/>
    <property type="match status" value="1"/>
</dbReference>
<dbReference type="InterPro" id="IPR036188">
    <property type="entry name" value="FAD/NAD-bd_sf"/>
</dbReference>
<dbReference type="GO" id="GO:0006103">
    <property type="term" value="P:2-oxoglutarate metabolic process"/>
    <property type="evidence" value="ECO:0007669"/>
    <property type="project" value="TreeGrafter"/>
</dbReference>
<name>A0A7J6V7M1_THATH</name>
<dbReference type="EMBL" id="JABWDY010037012">
    <property type="protein sequence ID" value="KAF5180767.1"/>
    <property type="molecule type" value="Genomic_DNA"/>
</dbReference>
<feature type="domain" description="Pyridine nucleotide-disulphide oxidoreductase N-terminal" evidence="2">
    <location>
        <begin position="1"/>
        <end position="56"/>
    </location>
</feature>
<comment type="similarity">
    <text evidence="1">Belongs to the class-I pyridine nucleotide-disulfide oxidoreductase family.</text>
</comment>
<dbReference type="Proteomes" id="UP000554482">
    <property type="component" value="Unassembled WGS sequence"/>
</dbReference>
<evidence type="ECO:0000259" key="2">
    <source>
        <dbReference type="Pfam" id="PF00070"/>
    </source>
</evidence>
<dbReference type="OrthoDB" id="1713904at2759"/>
<dbReference type="GO" id="GO:0045252">
    <property type="term" value="C:oxoglutarate dehydrogenase complex"/>
    <property type="evidence" value="ECO:0007669"/>
    <property type="project" value="TreeGrafter"/>
</dbReference>
<organism evidence="3 4">
    <name type="scientific">Thalictrum thalictroides</name>
    <name type="common">Rue-anemone</name>
    <name type="synonym">Anemone thalictroides</name>
    <dbReference type="NCBI Taxonomy" id="46969"/>
    <lineage>
        <taxon>Eukaryota</taxon>
        <taxon>Viridiplantae</taxon>
        <taxon>Streptophyta</taxon>
        <taxon>Embryophyta</taxon>
        <taxon>Tracheophyta</taxon>
        <taxon>Spermatophyta</taxon>
        <taxon>Magnoliopsida</taxon>
        <taxon>Ranunculales</taxon>
        <taxon>Ranunculaceae</taxon>
        <taxon>Thalictroideae</taxon>
        <taxon>Thalictrum</taxon>
    </lineage>
</organism>
<dbReference type="GO" id="GO:0004148">
    <property type="term" value="F:dihydrolipoyl dehydrogenase (NADH) activity"/>
    <property type="evidence" value="ECO:0007669"/>
    <property type="project" value="TreeGrafter"/>
</dbReference>
<proteinExistence type="inferred from homology"/>
<dbReference type="SUPFAM" id="SSF51905">
    <property type="entry name" value="FAD/NAD(P)-binding domain"/>
    <property type="match status" value="1"/>
</dbReference>
<reference evidence="3 4" key="1">
    <citation type="submission" date="2020-06" db="EMBL/GenBank/DDBJ databases">
        <title>Transcriptomic and genomic resources for Thalictrum thalictroides and T. hernandezii: Facilitating candidate gene discovery in an emerging model plant lineage.</title>
        <authorList>
            <person name="Arias T."/>
            <person name="Riano-Pachon D.M."/>
            <person name="Di Stilio V.S."/>
        </authorList>
    </citation>
    <scope>NUCLEOTIDE SEQUENCE [LARGE SCALE GENOMIC DNA]</scope>
    <source>
        <strain evidence="4">cv. WT478/WT964</strain>
        <tissue evidence="3">Leaves</tissue>
    </source>
</reference>